<gene>
    <name evidence="1" type="ORF">A4A49_15325</name>
</gene>
<organism evidence="1 2">
    <name type="scientific">Nicotiana attenuata</name>
    <name type="common">Coyote tobacco</name>
    <dbReference type="NCBI Taxonomy" id="49451"/>
    <lineage>
        <taxon>Eukaryota</taxon>
        <taxon>Viridiplantae</taxon>
        <taxon>Streptophyta</taxon>
        <taxon>Embryophyta</taxon>
        <taxon>Tracheophyta</taxon>
        <taxon>Spermatophyta</taxon>
        <taxon>Magnoliopsida</taxon>
        <taxon>eudicotyledons</taxon>
        <taxon>Gunneridae</taxon>
        <taxon>Pentapetalae</taxon>
        <taxon>asterids</taxon>
        <taxon>lamiids</taxon>
        <taxon>Solanales</taxon>
        <taxon>Solanaceae</taxon>
        <taxon>Nicotianoideae</taxon>
        <taxon>Nicotianeae</taxon>
        <taxon>Nicotiana</taxon>
    </lineage>
</organism>
<comment type="caution">
    <text evidence="1">The sequence shown here is derived from an EMBL/GenBank/DDBJ whole genome shotgun (WGS) entry which is preliminary data.</text>
</comment>
<reference evidence="1" key="1">
    <citation type="submission" date="2016-11" db="EMBL/GenBank/DDBJ databases">
        <title>The genome of Nicotiana attenuata.</title>
        <authorList>
            <person name="Xu S."/>
            <person name="Brockmoeller T."/>
            <person name="Gaquerel E."/>
            <person name="Navarro A."/>
            <person name="Kuhl H."/>
            <person name="Gase K."/>
            <person name="Ling Z."/>
            <person name="Zhou W."/>
            <person name="Kreitzer C."/>
            <person name="Stanke M."/>
            <person name="Tang H."/>
            <person name="Lyons E."/>
            <person name="Pandey P."/>
            <person name="Pandey S.P."/>
            <person name="Timmermann B."/>
            <person name="Baldwin I.T."/>
        </authorList>
    </citation>
    <scope>NUCLEOTIDE SEQUENCE [LARGE SCALE GENOMIC DNA]</scope>
    <source>
        <strain evidence="1">UT</strain>
    </source>
</reference>
<keyword evidence="2" id="KW-1185">Reference proteome</keyword>
<dbReference type="STRING" id="49451.A0A314L566"/>
<name>A0A314L566_NICAT</name>
<evidence type="ECO:0000313" key="2">
    <source>
        <dbReference type="Proteomes" id="UP000187609"/>
    </source>
</evidence>
<dbReference type="EMBL" id="MJEQ01000378">
    <property type="protein sequence ID" value="OIT36881.1"/>
    <property type="molecule type" value="Genomic_DNA"/>
</dbReference>
<dbReference type="Gramene" id="OIT36881">
    <property type="protein sequence ID" value="OIT36881"/>
    <property type="gene ID" value="A4A49_15325"/>
</dbReference>
<accession>A0A314L566</accession>
<protein>
    <submittedName>
        <fullName evidence="1">Uncharacterized protein</fullName>
    </submittedName>
</protein>
<dbReference type="Proteomes" id="UP000187609">
    <property type="component" value="Unassembled WGS sequence"/>
</dbReference>
<sequence>MNLRSLPTDFVRLDQDILTPLAGKKQLYTYETMDFWEQIKTPGMSLKCSGLYLAQYRSTSPHLLASGDGSKTAAISGDDLSIHLLKFIQLQRLYSNTSTTKIF</sequence>
<dbReference type="InterPro" id="IPR050486">
    <property type="entry name" value="Mannose-1P_guanyltransferase"/>
</dbReference>
<dbReference type="PANTHER" id="PTHR22572">
    <property type="entry name" value="SUGAR-1-PHOSPHATE GUANYL TRANSFERASE"/>
    <property type="match status" value="1"/>
</dbReference>
<evidence type="ECO:0000313" key="1">
    <source>
        <dbReference type="EMBL" id="OIT36881.1"/>
    </source>
</evidence>
<proteinExistence type="predicted"/>
<dbReference type="AlphaFoldDB" id="A0A314L566"/>